<dbReference type="EMBL" id="JAXAVV010000033">
    <property type="protein sequence ID" value="MDX8055863.1"/>
    <property type="molecule type" value="Genomic_DNA"/>
</dbReference>
<name>A0ABU4U5L0_9PSEU</name>
<comment type="caution">
    <text evidence="1">The sequence shown here is derived from an EMBL/GenBank/DDBJ whole genome shotgun (WGS) entry which is preliminary data.</text>
</comment>
<evidence type="ECO:0000313" key="1">
    <source>
        <dbReference type="EMBL" id="MDX8055863.1"/>
    </source>
</evidence>
<evidence type="ECO:0008006" key="3">
    <source>
        <dbReference type="Google" id="ProtNLM"/>
    </source>
</evidence>
<sequence length="158" mass="18202">MTDNWAEKHWLNVPGPFYTGQTDTCWTGRRVAARHVLYGGEFQNEFIYRQPKTPDEVQNVWQAGEDDPWDGYGRDGDERWTPDAVRAWWNDRGKVEEHITELIAEWSAGSSSEELGAAEGGHDFLAYLAGDLENDLRAYLFRLEQGRYPQPGEQLPRL</sequence>
<protein>
    <recommendedName>
        <fullName evidence="3">Ferredoxin</fullName>
    </recommendedName>
</protein>
<keyword evidence="2" id="KW-1185">Reference proteome</keyword>
<dbReference type="RefSeq" id="WP_319989577.1">
    <property type="nucleotide sequence ID" value="NZ_JAXAVV010000033.1"/>
</dbReference>
<reference evidence="1 2" key="1">
    <citation type="submission" date="2023-11" db="EMBL/GenBank/DDBJ databases">
        <title>Lentzea sokolovensis, sp. nov., Lentzea kristufkii, sp. nov., and Lentzea miocenensis, sp. nov., rare actinobacteria from Sokolov Coal Basin, Miocene lacustrine sediment, Czech Republic.</title>
        <authorList>
            <person name="Lara A."/>
            <person name="Kotroba L."/>
            <person name="Nouioui I."/>
            <person name="Neumann-Schaal M."/>
            <person name="Mast Y."/>
            <person name="Chronakova A."/>
        </authorList>
    </citation>
    <scope>NUCLEOTIDE SEQUENCE [LARGE SCALE GENOMIC DNA]</scope>
    <source>
        <strain evidence="1 2">BCCO 10_0798</strain>
    </source>
</reference>
<dbReference type="Proteomes" id="UP001271792">
    <property type="component" value="Unassembled WGS sequence"/>
</dbReference>
<accession>A0ABU4U5L0</accession>
<organism evidence="1 2">
    <name type="scientific">Lentzea kristufekii</name>
    <dbReference type="NCBI Taxonomy" id="3095430"/>
    <lineage>
        <taxon>Bacteria</taxon>
        <taxon>Bacillati</taxon>
        <taxon>Actinomycetota</taxon>
        <taxon>Actinomycetes</taxon>
        <taxon>Pseudonocardiales</taxon>
        <taxon>Pseudonocardiaceae</taxon>
        <taxon>Lentzea</taxon>
    </lineage>
</organism>
<evidence type="ECO:0000313" key="2">
    <source>
        <dbReference type="Proteomes" id="UP001271792"/>
    </source>
</evidence>
<proteinExistence type="predicted"/>
<gene>
    <name evidence="1" type="ORF">SK571_41355</name>
</gene>